<dbReference type="KEGG" id="haby:HLVA_22470"/>
<name>A0AAU9DAK5_9FUSO</name>
<protein>
    <recommendedName>
        <fullName evidence="4">Initiator Rep protein domain-containing protein</fullName>
    </recommendedName>
</protein>
<keyword evidence="2" id="KW-0614">Plasmid</keyword>
<keyword evidence="1" id="KW-0175">Coiled coil</keyword>
<feature type="coiled-coil region" evidence="1">
    <location>
        <begin position="324"/>
        <end position="356"/>
    </location>
</feature>
<organism evidence="2 3">
    <name type="scientific">Haliovirga abyssi</name>
    <dbReference type="NCBI Taxonomy" id="2996794"/>
    <lineage>
        <taxon>Bacteria</taxon>
        <taxon>Fusobacteriati</taxon>
        <taxon>Fusobacteriota</taxon>
        <taxon>Fusobacteriia</taxon>
        <taxon>Fusobacteriales</taxon>
        <taxon>Haliovirgaceae</taxon>
        <taxon>Haliovirga</taxon>
    </lineage>
</organism>
<accession>A0AAU9DAK5</accession>
<dbReference type="Gene3D" id="1.10.10.10">
    <property type="entry name" value="Winged helix-like DNA-binding domain superfamily/Winged helix DNA-binding domain"/>
    <property type="match status" value="1"/>
</dbReference>
<geneLocation type="plasmid" evidence="2 3">
    <name>pHIC</name>
</geneLocation>
<dbReference type="EMBL" id="AP027060">
    <property type="protein sequence ID" value="BDU51678.1"/>
    <property type="molecule type" value="Genomic_DNA"/>
</dbReference>
<proteinExistence type="predicted"/>
<sequence length="428" mass="50257">MAILKKSRILIQSSSKMGLNQKKAFNALLYIAKQQMDEDFDRKIFKSTYKEVKSLMTDKRINNNELLKNLESLVEIGITINILENEKFMSRRAVAVLAEVETDKDFNIEFIFPDTVRKNLYHPKMFSPLNLDFQKGMSRKHSLPIYEFCKDYIKVQIPKMELETFKFMLGITGAYNKIHDLRRKVIEPAIKEINETTDINITKYELIRNGKKMGHIKFWGEAKEGFSVSEGNGIFPGNEVEIFEEDPKGKIKIQKTLEFEELIKKMPAKEKLTLKQEKELKKLIKEYGLEHVESNLNYTNSHKYKEYYNYLRKAIKEDYAEPMRVKAAAEKERLEKEKLELDKQKAAAELKAKLREETLKFYNNMPEKERLDIEKTALEELEQLKGIKFLKNRPTIFASMKEEKIIEILRGEHQNGYNKKGLKPAETD</sequence>
<dbReference type="SUPFAM" id="SSF46785">
    <property type="entry name" value="Winged helix' DNA-binding domain"/>
    <property type="match status" value="1"/>
</dbReference>
<dbReference type="InterPro" id="IPR036390">
    <property type="entry name" value="WH_DNA-bd_sf"/>
</dbReference>
<evidence type="ECO:0008006" key="4">
    <source>
        <dbReference type="Google" id="ProtNLM"/>
    </source>
</evidence>
<dbReference type="AlphaFoldDB" id="A0AAU9DAK5"/>
<reference evidence="2 3" key="1">
    <citation type="submission" date="2022-11" db="EMBL/GenBank/DDBJ databases">
        <title>Haliovirga abyssi gen. nov., sp. nov., a mesophilic fermentative bacterium isolated from the Iheya North hydrothermal field and the proposal of Haliovirgaceae fam. nov.</title>
        <authorList>
            <person name="Miyazaki U."/>
            <person name="Tame A."/>
            <person name="Miyazaki J."/>
            <person name="Takai K."/>
            <person name="Sawayama S."/>
            <person name="Kitajima M."/>
            <person name="Okamoto A."/>
            <person name="Nakagawa S."/>
        </authorList>
    </citation>
    <scope>NUCLEOTIDE SEQUENCE [LARGE SCALE GENOMIC DNA]</scope>
    <source>
        <strain evidence="2 3">IC12</strain>
        <plasmid evidence="2 3">pHIC</plasmid>
    </source>
</reference>
<dbReference type="Proteomes" id="UP001321582">
    <property type="component" value="Plasmid pHIC"/>
</dbReference>
<dbReference type="InterPro" id="IPR036388">
    <property type="entry name" value="WH-like_DNA-bd_sf"/>
</dbReference>
<dbReference type="Pfam" id="PF21205">
    <property type="entry name" value="Rep3_C"/>
    <property type="match status" value="1"/>
</dbReference>
<keyword evidence="3" id="KW-1185">Reference proteome</keyword>
<evidence type="ECO:0000313" key="2">
    <source>
        <dbReference type="EMBL" id="BDU51678.1"/>
    </source>
</evidence>
<gene>
    <name evidence="2" type="ORF">HLVA_22470</name>
</gene>
<evidence type="ECO:0000313" key="3">
    <source>
        <dbReference type="Proteomes" id="UP001321582"/>
    </source>
</evidence>
<evidence type="ECO:0000256" key="1">
    <source>
        <dbReference type="SAM" id="Coils"/>
    </source>
</evidence>
<dbReference type="RefSeq" id="WP_307905543.1">
    <property type="nucleotide sequence ID" value="NZ_AP027060.1"/>
</dbReference>